<feature type="chain" id="PRO_5034127971" evidence="1">
    <location>
        <begin position="27"/>
        <end position="158"/>
    </location>
</feature>
<evidence type="ECO:0000313" key="3">
    <source>
        <dbReference type="Proteomes" id="UP000620124"/>
    </source>
</evidence>
<name>A0A8H6YU22_9AGAR</name>
<keyword evidence="1" id="KW-0732">Signal</keyword>
<proteinExistence type="predicted"/>
<comment type="caution">
    <text evidence="2">The sequence shown here is derived from an EMBL/GenBank/DDBJ whole genome shotgun (WGS) entry which is preliminary data.</text>
</comment>
<accession>A0A8H6YU22</accession>
<gene>
    <name evidence="2" type="ORF">MVEN_00392000</name>
</gene>
<reference evidence="2" key="1">
    <citation type="submission" date="2020-05" db="EMBL/GenBank/DDBJ databases">
        <title>Mycena genomes resolve the evolution of fungal bioluminescence.</title>
        <authorList>
            <person name="Tsai I.J."/>
        </authorList>
    </citation>
    <scope>NUCLEOTIDE SEQUENCE</scope>
    <source>
        <strain evidence="2">CCC161011</strain>
    </source>
</reference>
<dbReference type="AlphaFoldDB" id="A0A8H6YU22"/>
<dbReference type="OrthoDB" id="3056493at2759"/>
<dbReference type="Proteomes" id="UP000620124">
    <property type="component" value="Unassembled WGS sequence"/>
</dbReference>
<sequence length="158" mass="16820">MTFFDAYKLVVVTWLAASGLKNAAAAAPQGGVSFGFPIPNPEKCIPTDGKKCPIAIGTPPNQKGTWVWTFDGVCDDHFLLDWNENPCNIPFTLGDQPGTFTLQGCGGSMWVNNEDGFFENCHPTTAEELAMAKNSTSPDCIAPGYVCGNDPTLGDIIG</sequence>
<keyword evidence="3" id="KW-1185">Reference proteome</keyword>
<protein>
    <submittedName>
        <fullName evidence="2">Uncharacterized protein</fullName>
    </submittedName>
</protein>
<evidence type="ECO:0000256" key="1">
    <source>
        <dbReference type="SAM" id="SignalP"/>
    </source>
</evidence>
<feature type="signal peptide" evidence="1">
    <location>
        <begin position="1"/>
        <end position="26"/>
    </location>
</feature>
<organism evidence="2 3">
    <name type="scientific">Mycena venus</name>
    <dbReference type="NCBI Taxonomy" id="2733690"/>
    <lineage>
        <taxon>Eukaryota</taxon>
        <taxon>Fungi</taxon>
        <taxon>Dikarya</taxon>
        <taxon>Basidiomycota</taxon>
        <taxon>Agaricomycotina</taxon>
        <taxon>Agaricomycetes</taxon>
        <taxon>Agaricomycetidae</taxon>
        <taxon>Agaricales</taxon>
        <taxon>Marasmiineae</taxon>
        <taxon>Mycenaceae</taxon>
        <taxon>Mycena</taxon>
    </lineage>
</organism>
<evidence type="ECO:0000313" key="2">
    <source>
        <dbReference type="EMBL" id="KAF7365204.1"/>
    </source>
</evidence>
<dbReference type="EMBL" id="JACAZI010000003">
    <property type="protein sequence ID" value="KAF7365204.1"/>
    <property type="molecule type" value="Genomic_DNA"/>
</dbReference>